<dbReference type="Gene3D" id="2.60.40.10">
    <property type="entry name" value="Immunoglobulins"/>
    <property type="match status" value="1"/>
</dbReference>
<evidence type="ECO:0000313" key="2">
    <source>
        <dbReference type="Proteomes" id="UP001485459"/>
    </source>
</evidence>
<dbReference type="SUPFAM" id="SSF49299">
    <property type="entry name" value="PKD domain"/>
    <property type="match status" value="1"/>
</dbReference>
<reference evidence="2" key="1">
    <citation type="submission" date="2024-03" db="EMBL/GenBank/DDBJ databases">
        <title>Chitinophaga horti sp. nov., isolated from garden soil.</title>
        <authorList>
            <person name="Lee D.S."/>
            <person name="Han D.M."/>
            <person name="Baek J.H."/>
            <person name="Choi D.G."/>
            <person name="Jeon J.H."/>
            <person name="Jeon C.O."/>
        </authorList>
    </citation>
    <scope>NUCLEOTIDE SEQUENCE [LARGE SCALE GENOMIC DNA]</scope>
    <source>
        <strain evidence="2">GPA1</strain>
    </source>
</reference>
<dbReference type="CDD" id="cd00146">
    <property type="entry name" value="PKD"/>
    <property type="match status" value="1"/>
</dbReference>
<evidence type="ECO:0000313" key="1">
    <source>
        <dbReference type="EMBL" id="WZN40187.1"/>
    </source>
</evidence>
<dbReference type="EMBL" id="CP149822">
    <property type="protein sequence ID" value="WZN40187.1"/>
    <property type="molecule type" value="Genomic_DNA"/>
</dbReference>
<name>A0ABZ2YKC3_9BACT</name>
<dbReference type="RefSeq" id="WP_341835118.1">
    <property type="nucleotide sequence ID" value="NZ_CP149822.1"/>
</dbReference>
<dbReference type="Proteomes" id="UP001485459">
    <property type="component" value="Chromosome"/>
</dbReference>
<dbReference type="Pfam" id="PF13585">
    <property type="entry name" value="CHU_C"/>
    <property type="match status" value="1"/>
</dbReference>
<dbReference type="InterPro" id="IPR026341">
    <property type="entry name" value="T9SS_type_B"/>
</dbReference>
<protein>
    <submittedName>
        <fullName evidence="1">Gliding motility-associated C-terminal domain-containing protein</fullName>
    </submittedName>
</protein>
<sequence length="562" mass="62210">MVPMFSRFRTHHIFLIFFLVAVSFSAAAKPRLTNFTWNTTCLNDSVTFIITDDTAGIDSVKWYFVSPPLRPEDSSSRITDARHLYALPGTYTVTLKAYRNGVEDITTQAITIVPRQNIDLGPQNITICENAALTLTAPAIPGATYTWYYLEDTVDGTNTFTATEMATYHVAINGCREIDSVNLFTSPIPDLDLGPDRTLCTGELLTLDATAQNATYVWSTGETSPTIVASGAGGTYSVVATVEGCGDYTDQVTINFTGPPHPFNLGNDTLLCPGESVILDAATAGATGYQWNTGSINSRINVRNNGTYSVFVNINNICSVVDTIEVRYSRLRDFSLGNDTTLCQGSFLVLSADHGTGIYRWQDGSDQATYYVDSTGYYSVRVQIGRCVETDTIRVNFQDSVRVYLGEDTVMCTGETLMLRPMNAGMQYKWQDSSSVNVFPVTQRGWYAVVAENVCNRSVDSIRVSFTPCDCEMYFPTGFSPNGDGYNDYFRPKYRCNIGNYKLSIYNRVGNFIFHTSDPQVAWTGQVNGKPASIGTYVWVAEYVDLSNLKYYRKTGTITLIR</sequence>
<dbReference type="InterPro" id="IPR035986">
    <property type="entry name" value="PKD_dom_sf"/>
</dbReference>
<gene>
    <name evidence="1" type="ORF">WJU16_19650</name>
</gene>
<dbReference type="NCBIfam" id="TIGR04131">
    <property type="entry name" value="Bac_Flav_CTERM"/>
    <property type="match status" value="1"/>
</dbReference>
<keyword evidence="2" id="KW-1185">Reference proteome</keyword>
<dbReference type="InterPro" id="IPR013783">
    <property type="entry name" value="Ig-like_fold"/>
</dbReference>
<organism evidence="1 2">
    <name type="scientific">Chitinophaga pollutisoli</name>
    <dbReference type="NCBI Taxonomy" id="3133966"/>
    <lineage>
        <taxon>Bacteria</taxon>
        <taxon>Pseudomonadati</taxon>
        <taxon>Bacteroidota</taxon>
        <taxon>Chitinophagia</taxon>
        <taxon>Chitinophagales</taxon>
        <taxon>Chitinophagaceae</taxon>
        <taxon>Chitinophaga</taxon>
    </lineage>
</organism>
<accession>A0ABZ2YKC3</accession>
<proteinExistence type="predicted"/>